<gene>
    <name evidence="2" type="ORF">HINF_LOCUS3735</name>
    <name evidence="1" type="ORF">HINF_LOCUS49651</name>
</gene>
<keyword evidence="3" id="KW-1185">Reference proteome</keyword>
<dbReference type="Proteomes" id="UP001642409">
    <property type="component" value="Unassembled WGS sequence"/>
</dbReference>
<accession>A0AA86URQ6</accession>
<reference evidence="1" key="1">
    <citation type="submission" date="2023-06" db="EMBL/GenBank/DDBJ databases">
        <authorList>
            <person name="Kurt Z."/>
        </authorList>
    </citation>
    <scope>NUCLEOTIDE SEQUENCE</scope>
</reference>
<protein>
    <submittedName>
        <fullName evidence="1">Uncharacterized protein</fullName>
    </submittedName>
</protein>
<evidence type="ECO:0000313" key="1">
    <source>
        <dbReference type="EMBL" id="CAI9962006.1"/>
    </source>
</evidence>
<dbReference type="AlphaFoldDB" id="A0AA86URQ6"/>
<reference evidence="2 3" key="2">
    <citation type="submission" date="2024-07" db="EMBL/GenBank/DDBJ databases">
        <authorList>
            <person name="Akdeniz Z."/>
        </authorList>
    </citation>
    <scope>NUCLEOTIDE SEQUENCE [LARGE SCALE GENOMIC DNA]</scope>
</reference>
<comment type="caution">
    <text evidence="1">The sequence shown here is derived from an EMBL/GenBank/DDBJ whole genome shotgun (WGS) entry which is preliminary data.</text>
</comment>
<sequence>MFDEIVPEDTQIIIPFMLHDLLFRSDEISMFIALTYNLDEIADKTQVQEITLGHITNDMQELTLRNLYQTLWEQNISDNDVGQKPLEVQQMYSNRIDFYKKFIQTFQLHYFSFSTGENWIPLMREQLKSQPLGLTEKFRIGSTNGQLTVTKALTVTSKTLDNQTSINGFLSIVLKEPFALPISEEYTLFDTSMRYISGVNDPRIMKGVKQILFQNNYIKSTQVNYTLSSLHHIIELNYSFWNDALSKAETNQFTIAVSQNKITNNNYISETQYNESQIHQRTVIFNAKCDYFISGQIIVKQFGAIDGLLVIYKHVITSDFNENQNQNNLFLSMENISHYFDNLNSRTLSTTYYAQQIFSNIYNNS</sequence>
<evidence type="ECO:0000313" key="2">
    <source>
        <dbReference type="EMBL" id="CAL5976276.1"/>
    </source>
</evidence>
<proteinExistence type="predicted"/>
<dbReference type="EMBL" id="CATOUU010000952">
    <property type="protein sequence ID" value="CAI9962006.1"/>
    <property type="molecule type" value="Genomic_DNA"/>
</dbReference>
<dbReference type="EMBL" id="CAXDID020000007">
    <property type="protein sequence ID" value="CAL5976276.1"/>
    <property type="molecule type" value="Genomic_DNA"/>
</dbReference>
<name>A0AA86URQ6_9EUKA</name>
<evidence type="ECO:0000313" key="3">
    <source>
        <dbReference type="Proteomes" id="UP001642409"/>
    </source>
</evidence>
<organism evidence="1">
    <name type="scientific">Hexamita inflata</name>
    <dbReference type="NCBI Taxonomy" id="28002"/>
    <lineage>
        <taxon>Eukaryota</taxon>
        <taxon>Metamonada</taxon>
        <taxon>Diplomonadida</taxon>
        <taxon>Hexamitidae</taxon>
        <taxon>Hexamitinae</taxon>
        <taxon>Hexamita</taxon>
    </lineage>
</organism>